<feature type="compositionally biased region" description="Low complexity" evidence="1">
    <location>
        <begin position="38"/>
        <end position="74"/>
    </location>
</feature>
<evidence type="ECO:0000313" key="2">
    <source>
        <dbReference type="EMBL" id="BCB74949.1"/>
    </source>
</evidence>
<dbReference type="Proteomes" id="UP000502508">
    <property type="component" value="Chromosome"/>
</dbReference>
<feature type="compositionally biased region" description="Low complexity" evidence="1">
    <location>
        <begin position="7"/>
        <end position="30"/>
    </location>
</feature>
<reference evidence="2 3" key="2">
    <citation type="submission" date="2020-03" db="EMBL/GenBank/DDBJ databases">
        <authorList>
            <person name="Ichikawa N."/>
            <person name="Kimura A."/>
            <person name="Kitahashi Y."/>
            <person name="Uohara A."/>
        </authorList>
    </citation>
    <scope>NUCLEOTIDE SEQUENCE [LARGE SCALE GENOMIC DNA]</scope>
    <source>
        <strain evidence="2 3">NBRC 107702</strain>
    </source>
</reference>
<evidence type="ECO:0000256" key="1">
    <source>
        <dbReference type="SAM" id="MobiDB-lite"/>
    </source>
</evidence>
<dbReference type="KEGG" id="pfla:Pflav_013590"/>
<evidence type="ECO:0000313" key="3">
    <source>
        <dbReference type="Proteomes" id="UP000502508"/>
    </source>
</evidence>
<dbReference type="EMBL" id="AP022870">
    <property type="protein sequence ID" value="BCB74949.1"/>
    <property type="molecule type" value="Genomic_DNA"/>
</dbReference>
<dbReference type="AlphaFoldDB" id="A0A6F8XMD4"/>
<keyword evidence="3" id="KW-1185">Reference proteome</keyword>
<organism evidence="2 3">
    <name type="scientific">Phytohabitans flavus</name>
    <dbReference type="NCBI Taxonomy" id="1076124"/>
    <lineage>
        <taxon>Bacteria</taxon>
        <taxon>Bacillati</taxon>
        <taxon>Actinomycetota</taxon>
        <taxon>Actinomycetes</taxon>
        <taxon>Micromonosporales</taxon>
        <taxon>Micromonosporaceae</taxon>
    </lineage>
</organism>
<protein>
    <submittedName>
        <fullName evidence="2">Uncharacterized protein</fullName>
    </submittedName>
</protein>
<feature type="region of interest" description="Disordered" evidence="1">
    <location>
        <begin position="1"/>
        <end position="74"/>
    </location>
</feature>
<sequence length="74" mass="7341">MAAKWVAAATGSATSATADIPARRAASASTARRREPQAAGWVNVVAAGGPPATRDASRTTRANTAATRSTTGTS</sequence>
<reference evidence="2 3" key="1">
    <citation type="submission" date="2020-03" db="EMBL/GenBank/DDBJ databases">
        <title>Whole genome shotgun sequence of Phytohabitans flavus NBRC 107702.</title>
        <authorList>
            <person name="Komaki H."/>
            <person name="Tamura T."/>
        </authorList>
    </citation>
    <scope>NUCLEOTIDE SEQUENCE [LARGE SCALE GENOMIC DNA]</scope>
    <source>
        <strain evidence="2 3">NBRC 107702</strain>
    </source>
</reference>
<proteinExistence type="predicted"/>
<accession>A0A6F8XMD4</accession>
<gene>
    <name evidence="2" type="ORF">Pflav_013590</name>
</gene>
<name>A0A6F8XMD4_9ACTN</name>